<evidence type="ECO:0000256" key="3">
    <source>
        <dbReference type="ARBA" id="ARBA00022473"/>
    </source>
</evidence>
<evidence type="ECO:0000256" key="2">
    <source>
        <dbReference type="ARBA" id="ARBA00007480"/>
    </source>
</evidence>
<dbReference type="InParanoid" id="A0A6P8ITN4"/>
<evidence type="ECO:0000256" key="6">
    <source>
        <dbReference type="PIRSR" id="PIRSR008129-1"/>
    </source>
</evidence>
<evidence type="ECO:0000256" key="8">
    <source>
        <dbReference type="SAM" id="SignalP"/>
    </source>
</evidence>
<feature type="chain" id="PRO_5027627461" evidence="8">
    <location>
        <begin position="26"/>
        <end position="243"/>
    </location>
</feature>
<evidence type="ECO:0000313" key="10">
    <source>
        <dbReference type="RefSeq" id="XP_031569585.1"/>
    </source>
</evidence>
<keyword evidence="6" id="KW-1015">Disulfide bond</keyword>
<dbReference type="PIRSF" id="PIRSF008129">
    <property type="entry name" value="Noggin"/>
    <property type="match status" value="1"/>
</dbReference>
<feature type="disulfide bond" evidence="6">
    <location>
        <begin position="154"/>
        <end position="191"/>
    </location>
</feature>
<evidence type="ECO:0000256" key="7">
    <source>
        <dbReference type="PIRSR" id="PIRSR008129-2"/>
    </source>
</evidence>
<proteinExistence type="inferred from homology"/>
<dbReference type="PANTHER" id="PTHR10494">
    <property type="entry name" value="BONE MORPHOGENETIC PROTEIN INHIBITOR, NOGGIN"/>
    <property type="match status" value="1"/>
</dbReference>
<keyword evidence="3" id="KW-0217">Developmental protein</keyword>
<dbReference type="AlphaFoldDB" id="A0A6P8ITN4"/>
<dbReference type="Gene3D" id="1.10.287.520">
    <property type="entry name" value="Helix hairpin bin"/>
    <property type="match status" value="1"/>
</dbReference>
<dbReference type="SUPFAM" id="SSF57501">
    <property type="entry name" value="Cystine-knot cytokines"/>
    <property type="match status" value="1"/>
</dbReference>
<protein>
    <submittedName>
        <fullName evidence="10">Noggin-like</fullName>
    </submittedName>
</protein>
<dbReference type="InterPro" id="IPR008717">
    <property type="entry name" value="Noggin"/>
</dbReference>
<feature type="signal peptide" evidence="8">
    <location>
        <begin position="1"/>
        <end position="25"/>
    </location>
</feature>
<evidence type="ECO:0000256" key="5">
    <source>
        <dbReference type="ARBA" id="ARBA00022729"/>
    </source>
</evidence>
<dbReference type="Proteomes" id="UP000515163">
    <property type="component" value="Unplaced"/>
</dbReference>
<feature type="disulfide bond" evidence="6">
    <location>
        <begin position="206"/>
        <end position="218"/>
    </location>
</feature>
<dbReference type="GeneID" id="116304073"/>
<evidence type="ECO:0000313" key="9">
    <source>
        <dbReference type="Proteomes" id="UP000515163"/>
    </source>
</evidence>
<dbReference type="RefSeq" id="XP_031569585.1">
    <property type="nucleotide sequence ID" value="XM_031713725.1"/>
</dbReference>
<accession>A0A6P8ITN4</accession>
<feature type="disulfide bond" evidence="6">
    <location>
        <begin position="183"/>
        <end position="233"/>
    </location>
</feature>
<feature type="disulfide bond" evidence="6">
    <location>
        <begin position="177"/>
        <end position="231"/>
    </location>
</feature>
<keyword evidence="5 8" id="KW-0732">Signal</keyword>
<dbReference type="FunCoup" id="A0A6P8ITN4">
    <property type="interactions" value="161"/>
</dbReference>
<reference evidence="10" key="1">
    <citation type="submission" date="2025-08" db="UniProtKB">
        <authorList>
            <consortium name="RefSeq"/>
        </authorList>
    </citation>
    <scope>IDENTIFICATION</scope>
    <source>
        <tissue evidence="10">Tentacle</tissue>
    </source>
</reference>
<organism evidence="9 10">
    <name type="scientific">Actinia tenebrosa</name>
    <name type="common">Australian red waratah sea anemone</name>
    <dbReference type="NCBI Taxonomy" id="6105"/>
    <lineage>
        <taxon>Eukaryota</taxon>
        <taxon>Metazoa</taxon>
        <taxon>Cnidaria</taxon>
        <taxon>Anthozoa</taxon>
        <taxon>Hexacorallia</taxon>
        <taxon>Actiniaria</taxon>
        <taxon>Actiniidae</taxon>
        <taxon>Actinia</taxon>
    </lineage>
</organism>
<dbReference type="InterPro" id="IPR029034">
    <property type="entry name" value="Cystine-knot_cytokine"/>
</dbReference>
<dbReference type="KEGG" id="aten:116304073"/>
<dbReference type="GO" id="GO:0005615">
    <property type="term" value="C:extracellular space"/>
    <property type="evidence" value="ECO:0007669"/>
    <property type="project" value="TreeGrafter"/>
</dbReference>
<evidence type="ECO:0000256" key="1">
    <source>
        <dbReference type="ARBA" id="ARBA00004613"/>
    </source>
</evidence>
<feature type="glycosylation site" description="N-linked (GlcNAc...) asparagine" evidence="7">
    <location>
        <position position="72"/>
    </location>
</feature>
<gene>
    <name evidence="10" type="primary">LOC116304073</name>
</gene>
<keyword evidence="9" id="KW-1185">Reference proteome</keyword>
<comment type="similarity">
    <text evidence="2">Belongs to the noggin family.</text>
</comment>
<evidence type="ECO:0000256" key="4">
    <source>
        <dbReference type="ARBA" id="ARBA00022525"/>
    </source>
</evidence>
<dbReference type="Gene3D" id="2.10.90.10">
    <property type="entry name" value="Cystine-knot cytokines"/>
    <property type="match status" value="1"/>
</dbReference>
<name>A0A6P8ITN4_ACTTE</name>
<dbReference type="Pfam" id="PF05806">
    <property type="entry name" value="Noggin"/>
    <property type="match status" value="1"/>
</dbReference>
<dbReference type="OrthoDB" id="5950649at2759"/>
<dbReference type="PANTHER" id="PTHR10494:SF6">
    <property type="entry name" value="NOGGIN"/>
    <property type="match status" value="1"/>
</dbReference>
<dbReference type="GO" id="GO:0009953">
    <property type="term" value="P:dorsal/ventral pattern formation"/>
    <property type="evidence" value="ECO:0007669"/>
    <property type="project" value="TreeGrafter"/>
</dbReference>
<dbReference type="GlyCosmos" id="A0A6P8ITN4">
    <property type="glycosylation" value="1 site, No reported glycans"/>
</dbReference>
<comment type="subcellular location">
    <subcellularLocation>
        <location evidence="1">Secreted</location>
    </subcellularLocation>
</comment>
<sequence>MTESIILNSICHIVVWWLVMTCVSCQLDDDDRLNPKASFNRLKPAKKTATGPKNVLIQESYYFPSPRPEDLNPTLLRRLLGKDADSEYVALTREQMLLRKQNVSRDFQVYRKLLVRSMPKNIKGLDFTMPGLKKNLGPRASRKLQLWLWKMSSCPVMSKWKNFGVLYWPPWRNVGRCAKKPSCSFPKGMRCKKAETKNIAALRWVCKQRRGEESRVSCQWMKTSLAVITKCKCMCSQGKTKDE</sequence>
<dbReference type="GO" id="GO:0045596">
    <property type="term" value="P:negative regulation of cell differentiation"/>
    <property type="evidence" value="ECO:0007669"/>
    <property type="project" value="InterPro"/>
</dbReference>
<keyword evidence="4" id="KW-0964">Secreted</keyword>
<dbReference type="GO" id="GO:0030514">
    <property type="term" value="P:negative regulation of BMP signaling pathway"/>
    <property type="evidence" value="ECO:0007669"/>
    <property type="project" value="InterPro"/>
</dbReference>